<feature type="transmembrane region" description="Helical" evidence="1">
    <location>
        <begin position="20"/>
        <end position="37"/>
    </location>
</feature>
<dbReference type="AlphaFoldDB" id="A0A512MHC1"/>
<dbReference type="OrthoDB" id="7067875at2"/>
<feature type="transmembrane region" description="Helical" evidence="1">
    <location>
        <begin position="169"/>
        <end position="189"/>
    </location>
</feature>
<feature type="transmembrane region" description="Helical" evidence="1">
    <location>
        <begin position="217"/>
        <end position="233"/>
    </location>
</feature>
<keyword evidence="1" id="KW-0812">Transmembrane</keyword>
<feature type="transmembrane region" description="Helical" evidence="1">
    <location>
        <begin position="49"/>
        <end position="69"/>
    </location>
</feature>
<comment type="caution">
    <text evidence="2">The sequence shown here is derived from an EMBL/GenBank/DDBJ whole genome shotgun (WGS) entry which is preliminary data.</text>
</comment>
<evidence type="ECO:0000313" key="3">
    <source>
        <dbReference type="Proteomes" id="UP000321577"/>
    </source>
</evidence>
<gene>
    <name evidence="2" type="ORF">BGE01nite_54330</name>
</gene>
<dbReference type="EMBL" id="BKAG01000073">
    <property type="protein sequence ID" value="GEP46142.1"/>
    <property type="molecule type" value="Genomic_DNA"/>
</dbReference>
<evidence type="ECO:0000313" key="2">
    <source>
        <dbReference type="EMBL" id="GEP46142.1"/>
    </source>
</evidence>
<feature type="transmembrane region" description="Helical" evidence="1">
    <location>
        <begin position="136"/>
        <end position="157"/>
    </location>
</feature>
<accession>A0A512MHC1</accession>
<dbReference type="RefSeq" id="WP_146855738.1">
    <property type="nucleotide sequence ID" value="NZ_BKAG01000073.1"/>
</dbReference>
<protein>
    <submittedName>
        <fullName evidence="2">Uncharacterized protein</fullName>
    </submittedName>
</protein>
<feature type="transmembrane region" description="Helical" evidence="1">
    <location>
        <begin position="75"/>
        <end position="92"/>
    </location>
</feature>
<keyword evidence="3" id="KW-1185">Reference proteome</keyword>
<evidence type="ECO:0000256" key="1">
    <source>
        <dbReference type="SAM" id="Phobius"/>
    </source>
</evidence>
<reference evidence="2 3" key="1">
    <citation type="submission" date="2019-07" db="EMBL/GenBank/DDBJ databases">
        <title>Whole genome shotgun sequence of Brevifollis gellanilyticus NBRC 108608.</title>
        <authorList>
            <person name="Hosoyama A."/>
            <person name="Uohara A."/>
            <person name="Ohji S."/>
            <person name="Ichikawa N."/>
        </authorList>
    </citation>
    <scope>NUCLEOTIDE SEQUENCE [LARGE SCALE GENOMIC DNA]</scope>
    <source>
        <strain evidence="2 3">NBRC 108608</strain>
    </source>
</reference>
<sequence>MSSAIPPTYESPLPKWLRLYLPLAIIIYPLFLTVPGWNWEAKVYREFGLIENLTVLFLGCSVVLSLRALLAANDWKRRVVLALFAFGCFLFLGEEISWGQHFGHWTAPEEWAELNRQHETNLHNLKGWTEFIFTTLARNGICVGAVVGSIIVPWWLRRRPAPGPASLNFWLWPSSQSAFMAILVNLSVLPRKIARKIVGQDLPIPYIGHDDGEMKEVLIALFFLLYALTQWHLSRRQREANEG</sequence>
<name>A0A512MHC1_9BACT</name>
<dbReference type="Proteomes" id="UP000321577">
    <property type="component" value="Unassembled WGS sequence"/>
</dbReference>
<keyword evidence="1" id="KW-0472">Membrane</keyword>
<proteinExistence type="predicted"/>
<organism evidence="2 3">
    <name type="scientific">Brevifollis gellanilyticus</name>
    <dbReference type="NCBI Taxonomy" id="748831"/>
    <lineage>
        <taxon>Bacteria</taxon>
        <taxon>Pseudomonadati</taxon>
        <taxon>Verrucomicrobiota</taxon>
        <taxon>Verrucomicrobiia</taxon>
        <taxon>Verrucomicrobiales</taxon>
        <taxon>Verrucomicrobiaceae</taxon>
    </lineage>
</organism>
<keyword evidence="1" id="KW-1133">Transmembrane helix</keyword>